<dbReference type="InterPro" id="IPR015422">
    <property type="entry name" value="PyrdxlP-dep_Trfase_small"/>
</dbReference>
<evidence type="ECO:0000256" key="1">
    <source>
        <dbReference type="ARBA" id="ARBA00001933"/>
    </source>
</evidence>
<dbReference type="EC" id="2.3.1.47" evidence="2"/>
<dbReference type="GO" id="GO:0030170">
    <property type="term" value="F:pyridoxal phosphate binding"/>
    <property type="evidence" value="ECO:0007669"/>
    <property type="project" value="InterPro"/>
</dbReference>
<evidence type="ECO:0000256" key="2">
    <source>
        <dbReference type="ARBA" id="ARBA00013187"/>
    </source>
</evidence>
<comment type="cofactor">
    <cofactor evidence="1">
        <name>pyridoxal 5'-phosphate</name>
        <dbReference type="ChEBI" id="CHEBI:597326"/>
    </cofactor>
</comment>
<dbReference type="Gene3D" id="3.40.640.10">
    <property type="entry name" value="Type I PLP-dependent aspartate aminotransferase-like (Major domain)"/>
    <property type="match status" value="1"/>
</dbReference>
<dbReference type="InterPro" id="IPR015421">
    <property type="entry name" value="PyrdxlP-dep_Trfase_major"/>
</dbReference>
<dbReference type="InterPro" id="IPR004839">
    <property type="entry name" value="Aminotransferase_I/II_large"/>
</dbReference>
<keyword evidence="8" id="KW-1185">Reference proteome</keyword>
<dbReference type="Gene3D" id="3.90.1150.10">
    <property type="entry name" value="Aspartate Aminotransferase, domain 1"/>
    <property type="match status" value="1"/>
</dbReference>
<dbReference type="PANTHER" id="PTHR13693">
    <property type="entry name" value="CLASS II AMINOTRANSFERASE/8-AMINO-7-OXONONANOATE SYNTHASE"/>
    <property type="match status" value="1"/>
</dbReference>
<feature type="domain" description="Aminotransferase class I/classII large" evidence="6">
    <location>
        <begin position="54"/>
        <end position="399"/>
    </location>
</feature>
<comment type="caution">
    <text evidence="7">The sequence shown here is derived from an EMBL/GenBank/DDBJ whole genome shotgun (WGS) entry which is preliminary data.</text>
</comment>
<protein>
    <recommendedName>
        <fullName evidence="2">8-amino-7-oxononanoate synthase</fullName>
        <ecNumber evidence="2">2.3.1.47</ecNumber>
    </recommendedName>
</protein>
<dbReference type="AlphaFoldDB" id="A0A229RSV5"/>
<accession>A0A229RSV5</accession>
<dbReference type="InterPro" id="IPR015424">
    <property type="entry name" value="PyrdxlP-dep_Trfase"/>
</dbReference>
<sequence length="423" mass="45725">MRGNHLLDRIGPFERWRRTHSEKGQWGYHQEMLTAPSLRRPTLRDEYAREASGVNLLSQDYLTLSTHPEVRRAIVETLETYGPHSGGSPVVAGETSLSAQLRDELAGLTGMKDVVLFPTGWAAGFGAVNALVRRSDHVVVDELTHACMQEAIAASRSPNVTRFPHLDNESVRSTLRRIRSGDSKNGILVITESLFSLNSDTPDLADLQRICHDHDAVLLVDSAHDIGVMGPNGHGVAAQQGMRGQLDLVVGSFSKVFATNGGYLAANSDTVTQYVRYFGSTHMFSSALTPLQTAAALAAARVITSEEGGRRRAAVMRNAEILRKELGKATGSTLLGQPSPIVPLAVDSLAVGREAMAIAQSNGVLLHLLEFPIVPRRQARYRLQLTSSHEPAELVEAASILAEAIATAWQRHGAAENPVVSTT</sequence>
<evidence type="ECO:0000313" key="8">
    <source>
        <dbReference type="Proteomes" id="UP000215563"/>
    </source>
</evidence>
<evidence type="ECO:0000313" key="7">
    <source>
        <dbReference type="EMBL" id="OXM49757.1"/>
    </source>
</evidence>
<evidence type="ECO:0000259" key="6">
    <source>
        <dbReference type="Pfam" id="PF00155"/>
    </source>
</evidence>
<name>A0A229RSV5_AMYAL</name>
<dbReference type="GO" id="GO:0017000">
    <property type="term" value="P:antibiotic biosynthetic process"/>
    <property type="evidence" value="ECO:0007669"/>
    <property type="project" value="UniProtKB-KW"/>
</dbReference>
<evidence type="ECO:0000256" key="5">
    <source>
        <dbReference type="ARBA" id="ARBA00047715"/>
    </source>
</evidence>
<comment type="catalytic activity">
    <reaction evidence="5">
        <text>6-carboxyhexanoyl-[ACP] + L-alanine + H(+) = (8S)-8-amino-7-oxononanoate + holo-[ACP] + CO2</text>
        <dbReference type="Rhea" id="RHEA:42288"/>
        <dbReference type="Rhea" id="RHEA-COMP:9685"/>
        <dbReference type="Rhea" id="RHEA-COMP:9955"/>
        <dbReference type="ChEBI" id="CHEBI:15378"/>
        <dbReference type="ChEBI" id="CHEBI:16526"/>
        <dbReference type="ChEBI" id="CHEBI:57972"/>
        <dbReference type="ChEBI" id="CHEBI:64479"/>
        <dbReference type="ChEBI" id="CHEBI:78846"/>
        <dbReference type="ChEBI" id="CHEBI:149468"/>
        <dbReference type="EC" id="2.3.1.47"/>
    </reaction>
</comment>
<keyword evidence="3" id="KW-0808">Transferase</keyword>
<keyword evidence="4" id="KW-0045">Antibiotic biosynthesis</keyword>
<dbReference type="GO" id="GO:0008710">
    <property type="term" value="F:8-amino-7-oxononanoate synthase activity"/>
    <property type="evidence" value="ECO:0007669"/>
    <property type="project" value="UniProtKB-EC"/>
</dbReference>
<dbReference type="InterPro" id="IPR050087">
    <property type="entry name" value="AON_synthase_class-II"/>
</dbReference>
<evidence type="ECO:0000256" key="3">
    <source>
        <dbReference type="ARBA" id="ARBA00022679"/>
    </source>
</evidence>
<organism evidence="7 8">
    <name type="scientific">Amycolatopsis alba DSM 44262</name>
    <dbReference type="NCBI Taxonomy" id="1125972"/>
    <lineage>
        <taxon>Bacteria</taxon>
        <taxon>Bacillati</taxon>
        <taxon>Actinomycetota</taxon>
        <taxon>Actinomycetes</taxon>
        <taxon>Pseudonocardiales</taxon>
        <taxon>Pseudonocardiaceae</taxon>
        <taxon>Amycolatopsis</taxon>
    </lineage>
</organism>
<reference evidence="7 8" key="1">
    <citation type="submission" date="2017-07" db="EMBL/GenBank/DDBJ databases">
        <title>Amycolatopsis alba DSM 44262 Genome sequencing and assembly.</title>
        <authorList>
            <person name="Kaur N."/>
            <person name="Mayilraj S."/>
        </authorList>
    </citation>
    <scope>NUCLEOTIDE SEQUENCE [LARGE SCALE GENOMIC DNA]</scope>
    <source>
        <strain evidence="7 8">DSM 44262</strain>
    </source>
</reference>
<dbReference type="EMBL" id="NMQU01000047">
    <property type="protein sequence ID" value="OXM49757.1"/>
    <property type="molecule type" value="Genomic_DNA"/>
</dbReference>
<gene>
    <name evidence="7" type="ORF">CFP75_18470</name>
</gene>
<evidence type="ECO:0000256" key="4">
    <source>
        <dbReference type="ARBA" id="ARBA00023194"/>
    </source>
</evidence>
<dbReference type="SUPFAM" id="SSF53383">
    <property type="entry name" value="PLP-dependent transferases"/>
    <property type="match status" value="1"/>
</dbReference>
<dbReference type="Proteomes" id="UP000215563">
    <property type="component" value="Unassembled WGS sequence"/>
</dbReference>
<proteinExistence type="predicted"/>
<dbReference type="Pfam" id="PF00155">
    <property type="entry name" value="Aminotran_1_2"/>
    <property type="match status" value="1"/>
</dbReference>
<dbReference type="PANTHER" id="PTHR13693:SF103">
    <property type="entry name" value="AMINOTRANSFERASE CLASS I_CLASSII DOMAIN-CONTAINING PROTEIN"/>
    <property type="match status" value="1"/>
</dbReference>